<evidence type="ECO:0000313" key="2">
    <source>
        <dbReference type="Proteomes" id="UP000886520"/>
    </source>
</evidence>
<evidence type="ECO:0000313" key="1">
    <source>
        <dbReference type="EMBL" id="KAI5061240.1"/>
    </source>
</evidence>
<sequence length="184" mass="19925">MYVKCGNLQVDGGFLGALIAENLKASVSIRWTSSPGLKVAMVVAIITLSSGSRCADSVYADALCLFAAMMALAQGQELLYYREGKLNQKEKGRHLREFGLLLQGGKSATWSEQEKENEGVMVAFGRPGLGLHWGVKTSTGLPMHEEANRLRNFGQEEANEGFSGCSAGAEDADVWLQDYGLFLL</sequence>
<protein>
    <submittedName>
        <fullName evidence="1">Uncharacterized protein</fullName>
    </submittedName>
</protein>
<gene>
    <name evidence="1" type="ORF">GOP47_0023745</name>
</gene>
<accession>A0A9D4Z4V2</accession>
<dbReference type="Proteomes" id="UP000886520">
    <property type="component" value="Chromosome 23"/>
</dbReference>
<organism evidence="1 2">
    <name type="scientific">Adiantum capillus-veneris</name>
    <name type="common">Maidenhair fern</name>
    <dbReference type="NCBI Taxonomy" id="13818"/>
    <lineage>
        <taxon>Eukaryota</taxon>
        <taxon>Viridiplantae</taxon>
        <taxon>Streptophyta</taxon>
        <taxon>Embryophyta</taxon>
        <taxon>Tracheophyta</taxon>
        <taxon>Polypodiopsida</taxon>
        <taxon>Polypodiidae</taxon>
        <taxon>Polypodiales</taxon>
        <taxon>Pteridineae</taxon>
        <taxon>Pteridaceae</taxon>
        <taxon>Vittarioideae</taxon>
        <taxon>Adiantum</taxon>
    </lineage>
</organism>
<reference evidence="1" key="1">
    <citation type="submission" date="2021-01" db="EMBL/GenBank/DDBJ databases">
        <title>Adiantum capillus-veneris genome.</title>
        <authorList>
            <person name="Fang Y."/>
            <person name="Liao Q."/>
        </authorList>
    </citation>
    <scope>NUCLEOTIDE SEQUENCE</scope>
    <source>
        <strain evidence="1">H3</strain>
        <tissue evidence="1">Leaf</tissue>
    </source>
</reference>
<keyword evidence="2" id="KW-1185">Reference proteome</keyword>
<name>A0A9D4Z4V2_ADICA</name>
<comment type="caution">
    <text evidence="1">The sequence shown here is derived from an EMBL/GenBank/DDBJ whole genome shotgun (WGS) entry which is preliminary data.</text>
</comment>
<dbReference type="AlphaFoldDB" id="A0A9D4Z4V2"/>
<dbReference type="EMBL" id="JABFUD020000023">
    <property type="protein sequence ID" value="KAI5061240.1"/>
    <property type="molecule type" value="Genomic_DNA"/>
</dbReference>
<proteinExistence type="predicted"/>